<dbReference type="InterPro" id="IPR018117">
    <property type="entry name" value="C5_DNA_meth_AS"/>
</dbReference>
<protein>
    <recommendedName>
        <fullName evidence="8">Cytosine-specific methyltransferase</fullName>
        <ecNumber evidence="8">2.1.1.37</ecNumber>
    </recommendedName>
</protein>
<evidence type="ECO:0000313" key="9">
    <source>
        <dbReference type="EMBL" id="QQP89834.1"/>
    </source>
</evidence>
<evidence type="ECO:0000256" key="4">
    <source>
        <dbReference type="ARBA" id="ARBA00022747"/>
    </source>
</evidence>
<feature type="active site" evidence="6">
    <location>
        <position position="100"/>
    </location>
</feature>
<dbReference type="InterPro" id="IPR001525">
    <property type="entry name" value="C5_MeTfrase"/>
</dbReference>
<dbReference type="SUPFAM" id="SSF53335">
    <property type="entry name" value="S-adenosyl-L-methionine-dependent methyltransferases"/>
    <property type="match status" value="1"/>
</dbReference>
<evidence type="ECO:0000256" key="1">
    <source>
        <dbReference type="ARBA" id="ARBA00022603"/>
    </source>
</evidence>
<evidence type="ECO:0000256" key="8">
    <source>
        <dbReference type="RuleBase" id="RU000417"/>
    </source>
</evidence>
<dbReference type="PROSITE" id="PS00094">
    <property type="entry name" value="C5_MTASE_1"/>
    <property type="match status" value="1"/>
</dbReference>
<evidence type="ECO:0000256" key="5">
    <source>
        <dbReference type="ARBA" id="ARBA00047422"/>
    </source>
</evidence>
<keyword evidence="3 6" id="KW-0949">S-adenosyl-L-methionine</keyword>
<dbReference type="Gene3D" id="3.90.120.10">
    <property type="entry name" value="DNA Methylase, subunit A, domain 2"/>
    <property type="match status" value="1"/>
</dbReference>
<dbReference type="GO" id="GO:0032259">
    <property type="term" value="P:methylation"/>
    <property type="evidence" value="ECO:0007669"/>
    <property type="project" value="UniProtKB-KW"/>
</dbReference>
<sequence>MPLDFESSLNASEAPAKSSAQATTIDLFCGAGGLSLGLSRAGFRVVSALDNDPVAARTYRRNLGDHINVAQIEDVSADDMLALTGIRRGELSLLAGGPPCQGFSLQRRGDRKDPRNGLVLEFVRLVEELRPQLFLMENVGGLLSKHGKPFLRELSLRAWHLGYVVQVALLDAVDYGVPQYRQRAFLVGEQSNDGIARFKFPDPVSRAKRATVRDAIGDLPSPLADGSVHPDFPNHYREARLSALNIERIKHVPPGGGREHLPEELQLACHRNNPGHRHMDVYGRLAWDEPSVTLTARFDSFTRGRFGHPVEHRSLTIREGARIQTFPDTFVFEGNREDGARQVGNAVPPLFAQRLGDALMRRLYVDTSCTTINSPNDFGLTMELL</sequence>
<dbReference type="PANTHER" id="PTHR10629:SF52">
    <property type="entry name" value="DNA (CYTOSINE-5)-METHYLTRANSFERASE 1"/>
    <property type="match status" value="1"/>
</dbReference>
<dbReference type="InterPro" id="IPR029063">
    <property type="entry name" value="SAM-dependent_MTases_sf"/>
</dbReference>
<gene>
    <name evidence="9" type="ORF">IGS68_00705</name>
</gene>
<evidence type="ECO:0000256" key="3">
    <source>
        <dbReference type="ARBA" id="ARBA00022691"/>
    </source>
</evidence>
<keyword evidence="2 6" id="KW-0808">Transferase</keyword>
<dbReference type="NCBIfam" id="TIGR00675">
    <property type="entry name" value="dcm"/>
    <property type="match status" value="1"/>
</dbReference>
<proteinExistence type="inferred from homology"/>
<keyword evidence="4" id="KW-0680">Restriction system</keyword>
<comment type="catalytic activity">
    <reaction evidence="5 8">
        <text>a 2'-deoxycytidine in DNA + S-adenosyl-L-methionine = a 5-methyl-2'-deoxycytidine in DNA + S-adenosyl-L-homocysteine + H(+)</text>
        <dbReference type="Rhea" id="RHEA:13681"/>
        <dbReference type="Rhea" id="RHEA-COMP:11369"/>
        <dbReference type="Rhea" id="RHEA-COMP:11370"/>
        <dbReference type="ChEBI" id="CHEBI:15378"/>
        <dbReference type="ChEBI" id="CHEBI:57856"/>
        <dbReference type="ChEBI" id="CHEBI:59789"/>
        <dbReference type="ChEBI" id="CHEBI:85452"/>
        <dbReference type="ChEBI" id="CHEBI:85454"/>
        <dbReference type="EC" id="2.1.1.37"/>
    </reaction>
</comment>
<dbReference type="EMBL" id="CP067420">
    <property type="protein sequence ID" value="QQP89834.1"/>
    <property type="molecule type" value="Genomic_DNA"/>
</dbReference>
<dbReference type="Proteomes" id="UP000595197">
    <property type="component" value="Chromosome"/>
</dbReference>
<dbReference type="RefSeq" id="WP_201076566.1">
    <property type="nucleotide sequence ID" value="NZ_CP067420.1"/>
</dbReference>
<name>A0ABX7B635_9PROT</name>
<reference evidence="9" key="1">
    <citation type="submission" date="2021-02" db="EMBL/GenBank/DDBJ databases">
        <title>Skermanella TT6 skin isolate.</title>
        <authorList>
            <person name="Lee K."/>
            <person name="Ganzorig M."/>
        </authorList>
    </citation>
    <scope>NUCLEOTIDE SEQUENCE</scope>
    <source>
        <strain evidence="9">TT6</strain>
    </source>
</reference>
<evidence type="ECO:0000313" key="10">
    <source>
        <dbReference type="Proteomes" id="UP000595197"/>
    </source>
</evidence>
<dbReference type="PANTHER" id="PTHR10629">
    <property type="entry name" value="CYTOSINE-SPECIFIC METHYLTRANSFERASE"/>
    <property type="match status" value="1"/>
</dbReference>
<evidence type="ECO:0000256" key="6">
    <source>
        <dbReference type="PROSITE-ProRule" id="PRU01016"/>
    </source>
</evidence>
<dbReference type="PROSITE" id="PS51679">
    <property type="entry name" value="SAM_MT_C5"/>
    <property type="match status" value="1"/>
</dbReference>
<dbReference type="InterPro" id="IPR050390">
    <property type="entry name" value="C5-Methyltransferase"/>
</dbReference>
<keyword evidence="10" id="KW-1185">Reference proteome</keyword>
<dbReference type="EC" id="2.1.1.37" evidence="8"/>
<comment type="similarity">
    <text evidence="6 7">Belongs to the class I-like SAM-binding methyltransferase superfamily. C5-methyltransferase family.</text>
</comment>
<evidence type="ECO:0000256" key="7">
    <source>
        <dbReference type="RuleBase" id="RU000416"/>
    </source>
</evidence>
<dbReference type="GO" id="GO:0008168">
    <property type="term" value="F:methyltransferase activity"/>
    <property type="evidence" value="ECO:0007669"/>
    <property type="project" value="UniProtKB-KW"/>
</dbReference>
<dbReference type="PRINTS" id="PR00105">
    <property type="entry name" value="C5METTRFRASE"/>
</dbReference>
<organism evidence="9 10">
    <name type="scientific">Skermanella cutis</name>
    <dbReference type="NCBI Taxonomy" id="2775420"/>
    <lineage>
        <taxon>Bacteria</taxon>
        <taxon>Pseudomonadati</taxon>
        <taxon>Pseudomonadota</taxon>
        <taxon>Alphaproteobacteria</taxon>
        <taxon>Rhodospirillales</taxon>
        <taxon>Azospirillaceae</taxon>
        <taxon>Skermanella</taxon>
    </lineage>
</organism>
<keyword evidence="1 6" id="KW-0489">Methyltransferase</keyword>
<evidence type="ECO:0000256" key="2">
    <source>
        <dbReference type="ARBA" id="ARBA00022679"/>
    </source>
</evidence>
<dbReference type="Gene3D" id="3.40.50.150">
    <property type="entry name" value="Vaccinia Virus protein VP39"/>
    <property type="match status" value="1"/>
</dbReference>
<dbReference type="Pfam" id="PF00145">
    <property type="entry name" value="DNA_methylase"/>
    <property type="match status" value="1"/>
</dbReference>
<accession>A0ABX7B635</accession>